<keyword evidence="5 8" id="KW-1133">Transmembrane helix</keyword>
<evidence type="ECO:0000256" key="7">
    <source>
        <dbReference type="ARBA" id="ARBA00023136"/>
    </source>
</evidence>
<evidence type="ECO:0000259" key="9">
    <source>
        <dbReference type="Pfam" id="PF01699"/>
    </source>
</evidence>
<evidence type="ECO:0000256" key="5">
    <source>
        <dbReference type="ARBA" id="ARBA00022989"/>
    </source>
</evidence>
<dbReference type="PROSITE" id="PS51257">
    <property type="entry name" value="PROKAR_LIPOPROTEIN"/>
    <property type="match status" value="1"/>
</dbReference>
<keyword evidence="6" id="KW-0406">Ion transport</keyword>
<keyword evidence="4 8" id="KW-0812">Transmembrane</keyword>
<dbReference type="EMBL" id="VIBQ01000029">
    <property type="protein sequence ID" value="KAB8408227.1"/>
    <property type="molecule type" value="Genomic_DNA"/>
</dbReference>
<dbReference type="InterPro" id="IPR044880">
    <property type="entry name" value="NCX_ion-bd_dom_sf"/>
</dbReference>
<dbReference type="InterPro" id="IPR004713">
    <property type="entry name" value="CaH_exchang"/>
</dbReference>
<dbReference type="AlphaFoldDB" id="A0A5N6L073"/>
<keyword evidence="3" id="KW-0050">Antiport</keyword>
<dbReference type="OrthoDB" id="439808at2759"/>
<feature type="domain" description="Sodium/calcium exchanger membrane region" evidence="9">
    <location>
        <begin position="4"/>
        <end position="95"/>
    </location>
</feature>
<organism evidence="10 11">
    <name type="scientific">Carpinus fangiana</name>
    <dbReference type="NCBI Taxonomy" id="176857"/>
    <lineage>
        <taxon>Eukaryota</taxon>
        <taxon>Viridiplantae</taxon>
        <taxon>Streptophyta</taxon>
        <taxon>Embryophyta</taxon>
        <taxon>Tracheophyta</taxon>
        <taxon>Spermatophyta</taxon>
        <taxon>Magnoliopsida</taxon>
        <taxon>eudicotyledons</taxon>
        <taxon>Gunneridae</taxon>
        <taxon>Pentapetalae</taxon>
        <taxon>rosids</taxon>
        <taxon>fabids</taxon>
        <taxon>Fagales</taxon>
        <taxon>Betulaceae</taxon>
        <taxon>Carpinus</taxon>
    </lineage>
</organism>
<name>A0A5N6L073_9ROSI</name>
<evidence type="ECO:0000313" key="11">
    <source>
        <dbReference type="Proteomes" id="UP000327013"/>
    </source>
</evidence>
<evidence type="ECO:0000256" key="6">
    <source>
        <dbReference type="ARBA" id="ARBA00023065"/>
    </source>
</evidence>
<evidence type="ECO:0000256" key="3">
    <source>
        <dbReference type="ARBA" id="ARBA00022449"/>
    </source>
</evidence>
<reference evidence="10 11" key="1">
    <citation type="submission" date="2019-06" db="EMBL/GenBank/DDBJ databases">
        <title>A chromosomal-level reference genome of Carpinus fangiana (Coryloideae, Betulaceae).</title>
        <authorList>
            <person name="Yang X."/>
            <person name="Wang Z."/>
            <person name="Zhang L."/>
            <person name="Hao G."/>
            <person name="Liu J."/>
            <person name="Yang Y."/>
        </authorList>
    </citation>
    <scope>NUCLEOTIDE SEQUENCE [LARGE SCALE GENOMIC DNA]</scope>
    <source>
        <strain evidence="10">Cfa_2016G</strain>
        <tissue evidence="10">Leaf</tissue>
    </source>
</reference>
<dbReference type="GO" id="GO:0006874">
    <property type="term" value="P:intracellular calcium ion homeostasis"/>
    <property type="evidence" value="ECO:0007669"/>
    <property type="project" value="TreeGrafter"/>
</dbReference>
<protein>
    <recommendedName>
        <fullName evidence="9">Sodium/calcium exchanger membrane region domain-containing protein</fullName>
    </recommendedName>
</protein>
<evidence type="ECO:0000256" key="1">
    <source>
        <dbReference type="ARBA" id="ARBA00004127"/>
    </source>
</evidence>
<gene>
    <name evidence="10" type="ORF">FH972_024839</name>
</gene>
<proteinExistence type="predicted"/>
<sequence length="95" mass="10320">MIRVVQQSLLGSILSNMLLVLGCAFFGGGLVFFEREQVFNKGAVAVDSGLLLMAVMGLLFPAVLHSTHTELHFGTSELALSRFSSCIMLVAYAYY</sequence>
<feature type="transmembrane region" description="Helical" evidence="8">
    <location>
        <begin position="45"/>
        <end position="64"/>
    </location>
</feature>
<dbReference type="GO" id="GO:0009705">
    <property type="term" value="C:plant-type vacuole membrane"/>
    <property type="evidence" value="ECO:0007669"/>
    <property type="project" value="TreeGrafter"/>
</dbReference>
<evidence type="ECO:0000313" key="10">
    <source>
        <dbReference type="EMBL" id="KAB8408227.1"/>
    </source>
</evidence>
<evidence type="ECO:0000256" key="8">
    <source>
        <dbReference type="SAM" id="Phobius"/>
    </source>
</evidence>
<evidence type="ECO:0000256" key="4">
    <source>
        <dbReference type="ARBA" id="ARBA00022692"/>
    </source>
</evidence>
<accession>A0A5N6L073</accession>
<dbReference type="Gene3D" id="1.20.1420.30">
    <property type="entry name" value="NCX, central ion-binding region"/>
    <property type="match status" value="1"/>
</dbReference>
<keyword evidence="11" id="KW-1185">Reference proteome</keyword>
<dbReference type="PANTHER" id="PTHR31503:SF49">
    <property type="entry name" value="VACUOLAR CATION_PROTON EXCHANGER"/>
    <property type="match status" value="1"/>
</dbReference>
<dbReference type="Pfam" id="PF01699">
    <property type="entry name" value="Na_Ca_ex"/>
    <property type="match status" value="1"/>
</dbReference>
<dbReference type="GO" id="GO:0015369">
    <property type="term" value="F:calcium:proton antiporter activity"/>
    <property type="evidence" value="ECO:0007669"/>
    <property type="project" value="UniProtKB-ARBA"/>
</dbReference>
<keyword evidence="7 8" id="KW-0472">Membrane</keyword>
<feature type="transmembrane region" description="Helical" evidence="8">
    <location>
        <begin position="12"/>
        <end position="33"/>
    </location>
</feature>
<evidence type="ECO:0000256" key="2">
    <source>
        <dbReference type="ARBA" id="ARBA00022448"/>
    </source>
</evidence>
<comment type="caution">
    <text evidence="10">The sequence shown here is derived from an EMBL/GenBank/DDBJ whole genome shotgun (WGS) entry which is preliminary data.</text>
</comment>
<comment type="subcellular location">
    <subcellularLocation>
        <location evidence="1">Endomembrane system</location>
        <topology evidence="1">Multi-pass membrane protein</topology>
    </subcellularLocation>
</comment>
<dbReference type="Proteomes" id="UP000327013">
    <property type="component" value="Unassembled WGS sequence"/>
</dbReference>
<keyword evidence="2" id="KW-0813">Transport</keyword>
<dbReference type="InterPro" id="IPR004837">
    <property type="entry name" value="NaCa_Exmemb"/>
</dbReference>
<dbReference type="GO" id="GO:0012505">
    <property type="term" value="C:endomembrane system"/>
    <property type="evidence" value="ECO:0007669"/>
    <property type="project" value="UniProtKB-SubCell"/>
</dbReference>
<dbReference type="PANTHER" id="PTHR31503">
    <property type="entry name" value="VACUOLAR CALCIUM ION TRANSPORTER"/>
    <property type="match status" value="1"/>
</dbReference>